<dbReference type="AlphaFoldDB" id="A0AB34HTZ2"/>
<feature type="transmembrane region" description="Helical" evidence="2">
    <location>
        <begin position="24"/>
        <end position="45"/>
    </location>
</feature>
<evidence type="ECO:0000256" key="2">
    <source>
        <dbReference type="SAM" id="Phobius"/>
    </source>
</evidence>
<protein>
    <recommendedName>
        <fullName evidence="5">Transmembrane protein</fullName>
    </recommendedName>
</protein>
<evidence type="ECO:0000313" key="3">
    <source>
        <dbReference type="EMBL" id="KAJ8794859.1"/>
    </source>
</evidence>
<organism evidence="3 4">
    <name type="scientific">Eschrichtius robustus</name>
    <name type="common">California gray whale</name>
    <name type="synonym">Eschrichtius gibbosus</name>
    <dbReference type="NCBI Taxonomy" id="9764"/>
    <lineage>
        <taxon>Eukaryota</taxon>
        <taxon>Metazoa</taxon>
        <taxon>Chordata</taxon>
        <taxon>Craniata</taxon>
        <taxon>Vertebrata</taxon>
        <taxon>Euteleostomi</taxon>
        <taxon>Mammalia</taxon>
        <taxon>Eutheria</taxon>
        <taxon>Laurasiatheria</taxon>
        <taxon>Artiodactyla</taxon>
        <taxon>Whippomorpha</taxon>
        <taxon>Cetacea</taxon>
        <taxon>Mysticeti</taxon>
        <taxon>Eschrichtiidae</taxon>
        <taxon>Eschrichtius</taxon>
    </lineage>
</organism>
<feature type="compositionally biased region" description="Polar residues" evidence="1">
    <location>
        <begin position="145"/>
        <end position="154"/>
    </location>
</feature>
<sequence length="178" mass="19236">MAGVEWKSKAGEGELSWGGVVSPMVLQAQIIFFFLIFLSLINYLLGTSSPQTPANKPLASLGTKDPATAVPKGTILAITWTILSYLGISATIGKALHSCLQCRMTWKPGFCFSEGLGDEMSQSQKAFEDLVVLQQVQKPPPKENLASTSLNTPAPSGYIPEQDLKTNQKQVDIQEQGH</sequence>
<evidence type="ECO:0000256" key="1">
    <source>
        <dbReference type="SAM" id="MobiDB-lite"/>
    </source>
</evidence>
<accession>A0AB34HTZ2</accession>
<keyword evidence="4" id="KW-1185">Reference proteome</keyword>
<feature type="compositionally biased region" description="Polar residues" evidence="1">
    <location>
        <begin position="165"/>
        <end position="178"/>
    </location>
</feature>
<reference evidence="3 4" key="1">
    <citation type="submission" date="2022-11" db="EMBL/GenBank/DDBJ databases">
        <title>Whole genome sequence of Eschrichtius robustus ER-17-0199.</title>
        <authorList>
            <person name="Bruniche-Olsen A."/>
            <person name="Black A.N."/>
            <person name="Fields C.J."/>
            <person name="Walden K."/>
            <person name="Dewoody J.A."/>
        </authorList>
    </citation>
    <scope>NUCLEOTIDE SEQUENCE [LARGE SCALE GENOMIC DNA]</scope>
    <source>
        <strain evidence="3">ER-17-0199</strain>
        <tissue evidence="3">Blubber</tissue>
    </source>
</reference>
<name>A0AB34HTZ2_ESCRO</name>
<comment type="caution">
    <text evidence="3">The sequence shown here is derived from an EMBL/GenBank/DDBJ whole genome shotgun (WGS) entry which is preliminary data.</text>
</comment>
<gene>
    <name evidence="3" type="ORF">J1605_002902</name>
</gene>
<keyword evidence="2" id="KW-1133">Transmembrane helix</keyword>
<keyword evidence="2" id="KW-0812">Transmembrane</keyword>
<proteinExistence type="predicted"/>
<dbReference type="Proteomes" id="UP001159641">
    <property type="component" value="Unassembled WGS sequence"/>
</dbReference>
<keyword evidence="2" id="KW-0472">Membrane</keyword>
<dbReference type="EMBL" id="JAIQCJ010000676">
    <property type="protein sequence ID" value="KAJ8794859.1"/>
    <property type="molecule type" value="Genomic_DNA"/>
</dbReference>
<feature type="region of interest" description="Disordered" evidence="1">
    <location>
        <begin position="138"/>
        <end position="178"/>
    </location>
</feature>
<evidence type="ECO:0000313" key="4">
    <source>
        <dbReference type="Proteomes" id="UP001159641"/>
    </source>
</evidence>
<evidence type="ECO:0008006" key="5">
    <source>
        <dbReference type="Google" id="ProtNLM"/>
    </source>
</evidence>